<keyword evidence="7" id="KW-1185">Reference proteome</keyword>
<evidence type="ECO:0000256" key="2">
    <source>
        <dbReference type="ARBA" id="ARBA00023015"/>
    </source>
</evidence>
<dbReference type="InterPro" id="IPR036600">
    <property type="entry name" value="PAH_sf"/>
</dbReference>
<dbReference type="InterPro" id="IPR003822">
    <property type="entry name" value="PAH"/>
</dbReference>
<dbReference type="GO" id="GO:0006355">
    <property type="term" value="P:regulation of DNA-templated transcription"/>
    <property type="evidence" value="ECO:0007669"/>
    <property type="project" value="InterPro"/>
</dbReference>
<dbReference type="OrthoDB" id="6257037at2759"/>
<evidence type="ECO:0000256" key="5">
    <source>
        <dbReference type="PROSITE-ProRule" id="PRU00810"/>
    </source>
</evidence>
<sequence>MLPSMPVLFSRESQDAFGNKILSNAIRIDNNTATAIAKRDSSVRTKANVKIKNNTRSKVQIGLTASSNEDPKEIALVTSYFSKVKARFAANRNQPNNKFVQFQNLLKTFDPKNETPVNLYRKIEVLFGEEHRDLIEDFLLFLTPSQAQEIGRFMDHFEMNKLVNFIDILKSTFAHRPTILRKVIRAMTSSLNCGNIEEMKSRVLPHFRSHPRLTHLFKSLFPDERPPESWYDTADTINESILTDDCGYDIWEFEEPKKGKEDKFVKGELDTVVDVV</sequence>
<name>A0A4C1Y228_EUMVA</name>
<dbReference type="PROSITE" id="PS51477">
    <property type="entry name" value="PAH"/>
    <property type="match status" value="1"/>
</dbReference>
<dbReference type="STRING" id="151549.A0A4C1Y228"/>
<dbReference type="PANTHER" id="PTHR16088:SF3">
    <property type="entry name" value="GON-4-LIKE PROTEIN"/>
    <property type="match status" value="1"/>
</dbReference>
<evidence type="ECO:0000256" key="3">
    <source>
        <dbReference type="ARBA" id="ARBA00023163"/>
    </source>
</evidence>
<comment type="caution">
    <text evidence="6">The sequence shown here is derived from an EMBL/GenBank/DDBJ whole genome shotgun (WGS) entry which is preliminary data.</text>
</comment>
<gene>
    <name evidence="6" type="primary">GON4L</name>
    <name evidence="6" type="ORF">EVAR_83695_1</name>
</gene>
<evidence type="ECO:0000313" key="7">
    <source>
        <dbReference type="Proteomes" id="UP000299102"/>
    </source>
</evidence>
<dbReference type="PANTHER" id="PTHR16088">
    <property type="entry name" value="YY1 ASSOCIATED PROTEIN-RELATED"/>
    <property type="match status" value="1"/>
</dbReference>
<proteinExistence type="predicted"/>
<dbReference type="InterPro" id="IPR052435">
    <property type="entry name" value="YY1-Transcr_Regul"/>
</dbReference>
<dbReference type="SUPFAM" id="SSF47762">
    <property type="entry name" value="PAH2 domain"/>
    <property type="match status" value="2"/>
</dbReference>
<evidence type="ECO:0000256" key="4">
    <source>
        <dbReference type="ARBA" id="ARBA00023242"/>
    </source>
</evidence>
<keyword evidence="4 5" id="KW-0539">Nucleus</keyword>
<dbReference type="Gene3D" id="1.20.1160.11">
    <property type="entry name" value="Paired amphipathic helix"/>
    <property type="match status" value="1"/>
</dbReference>
<organism evidence="6 7">
    <name type="scientific">Eumeta variegata</name>
    <name type="common">Bagworm moth</name>
    <name type="synonym">Eumeta japonica</name>
    <dbReference type="NCBI Taxonomy" id="151549"/>
    <lineage>
        <taxon>Eukaryota</taxon>
        <taxon>Metazoa</taxon>
        <taxon>Ecdysozoa</taxon>
        <taxon>Arthropoda</taxon>
        <taxon>Hexapoda</taxon>
        <taxon>Insecta</taxon>
        <taxon>Pterygota</taxon>
        <taxon>Neoptera</taxon>
        <taxon>Endopterygota</taxon>
        <taxon>Lepidoptera</taxon>
        <taxon>Glossata</taxon>
        <taxon>Ditrysia</taxon>
        <taxon>Tineoidea</taxon>
        <taxon>Psychidae</taxon>
        <taxon>Oiketicinae</taxon>
        <taxon>Eumeta</taxon>
    </lineage>
</organism>
<evidence type="ECO:0000256" key="1">
    <source>
        <dbReference type="ARBA" id="ARBA00004123"/>
    </source>
</evidence>
<accession>A0A4C1Y228</accession>
<dbReference type="Proteomes" id="UP000299102">
    <property type="component" value="Unassembled WGS sequence"/>
</dbReference>
<dbReference type="AlphaFoldDB" id="A0A4C1Y228"/>
<protein>
    <submittedName>
        <fullName evidence="6">GON-4-like protein</fullName>
    </submittedName>
</protein>
<keyword evidence="3" id="KW-0804">Transcription</keyword>
<evidence type="ECO:0000313" key="6">
    <source>
        <dbReference type="EMBL" id="GBP68607.1"/>
    </source>
</evidence>
<keyword evidence="2" id="KW-0805">Transcription regulation</keyword>
<dbReference type="EMBL" id="BGZK01001017">
    <property type="protein sequence ID" value="GBP68607.1"/>
    <property type="molecule type" value="Genomic_DNA"/>
</dbReference>
<reference evidence="6 7" key="1">
    <citation type="journal article" date="2019" name="Commun. Biol.">
        <title>The bagworm genome reveals a unique fibroin gene that provides high tensile strength.</title>
        <authorList>
            <person name="Kono N."/>
            <person name="Nakamura H."/>
            <person name="Ohtoshi R."/>
            <person name="Tomita M."/>
            <person name="Numata K."/>
            <person name="Arakawa K."/>
        </authorList>
    </citation>
    <scope>NUCLEOTIDE SEQUENCE [LARGE SCALE GENOMIC DNA]</scope>
</reference>
<dbReference type="GO" id="GO:0003712">
    <property type="term" value="F:transcription coregulator activity"/>
    <property type="evidence" value="ECO:0007669"/>
    <property type="project" value="TreeGrafter"/>
</dbReference>
<comment type="subcellular location">
    <subcellularLocation>
        <location evidence="1 5">Nucleus</location>
    </subcellularLocation>
</comment>
<dbReference type="GO" id="GO:0005634">
    <property type="term" value="C:nucleus"/>
    <property type="evidence" value="ECO:0007669"/>
    <property type="project" value="UniProtKB-SubCell"/>
</dbReference>